<protein>
    <recommendedName>
        <fullName evidence="7">Integrase catalytic domain-containing protein</fullName>
    </recommendedName>
</protein>
<feature type="domain" description="Retrovirus-related Pol polyprotein from transposon TNT 1-94-like beta-barrel" evidence="5">
    <location>
        <begin position="210"/>
        <end position="287"/>
    </location>
</feature>
<dbReference type="Pfam" id="PF22936">
    <property type="entry name" value="Pol_BBD"/>
    <property type="match status" value="1"/>
</dbReference>
<dbReference type="PANTHER" id="PTHR11439:SF467">
    <property type="entry name" value="INTEGRASE CATALYTIC DOMAIN-CONTAINING PROTEIN"/>
    <property type="match status" value="1"/>
</dbReference>
<dbReference type="Pfam" id="PF07727">
    <property type="entry name" value="RVT_2"/>
    <property type="match status" value="1"/>
</dbReference>
<organism evidence="6">
    <name type="scientific">Fagus sylvatica</name>
    <name type="common">Beechnut</name>
    <dbReference type="NCBI Taxonomy" id="28930"/>
    <lineage>
        <taxon>Eukaryota</taxon>
        <taxon>Viridiplantae</taxon>
        <taxon>Streptophyta</taxon>
        <taxon>Embryophyta</taxon>
        <taxon>Tracheophyta</taxon>
        <taxon>Spermatophyta</taxon>
        <taxon>Magnoliopsida</taxon>
        <taxon>eudicotyledons</taxon>
        <taxon>Gunneridae</taxon>
        <taxon>Pentapetalae</taxon>
        <taxon>rosids</taxon>
        <taxon>fabids</taxon>
        <taxon>Fagales</taxon>
        <taxon>Fagaceae</taxon>
        <taxon>Fagus</taxon>
    </lineage>
</organism>
<dbReference type="CDD" id="cd09272">
    <property type="entry name" value="RNase_HI_RT_Ty1"/>
    <property type="match status" value="1"/>
</dbReference>
<sequence>MVRFMIFGTCKIQYLLDELEVLETLTNSMEEPEQRNSAQNRRDLEAYQSWRKKDRCARFTMLSSMHNDLIGEFESYGTAQDMWIALKAKFGGTTVTQLRALTLKFDTFRMQRCDSMQEHLRKMSAMVRELKAAGNNLTDEQQIQAVIRSLPDSWEQMKLNMTHNESIQMLEDLSRHLELKAERRVAQGQSSAFFARHGQRQAFKAKRKNTGATDHVARDRVGFVEYRRVPAGNRWMRMGNESRVEVLGIGTYKLQLRHGRTLLLHDVLYAPGMRQNLLSVNVLLEFGFSFGFHGRSVDIFLGSTCFGHAFISDDRLFHLDIDCSAYDSSFALLTQNDYDEMNWHARLGHIGQDRMTRLAREGLLGPLTKVNLPICEHCLAGKSTRKPFGKGIRATVPLELIHSDVCGLMNVRARHEASYFITFIDDFTRYGHVYLVSHKSEALDCFKTIHEFATNLGDSGREITPSGRNPQPQEDDSQSPQLRRSQRGNVSRRRFGIEGESFISVAQDDTEPRSYDEAMSSPACNEWMTVMKDEMESMRTNQVWELVDLPPRRKSIGNKWVLKIKRKADGSIDKFEGSFIILSLYVDDILLVGNNKEFIKTIKEWLSSTFEMKDMGEASFVLGVKILRDRSRKLLGLSQETYIRKVLERFHMQDCKPIDTFVGKGDSLSSEMCPKTQAEIESMARGWSVDSRVILGPAHWKAVKRILRYLRGTADYMLCYQGRDLRLRGYSDADWAGDLDERKSTSGYTFLLGGRAITWCSKKQSCVALSTMESEYVACSAVVQEAVWLRRFLQRLDIVASAMDSVTVYSDSMAALAYAKDPKYHGKTKHIEIKYHYIRDMVAKKEVFLEHISTKNMLADPLTKPIARDPFHGHIKGLGLRRVGSLTRETAFDAWVAGEDETWLFFDTQGSVQRPSMLAQLEQGKHQKFPGEAGCEFSQTLKESGLMKNSSQALGATGLRSLRWKYQDAFMTYAPLRMEEKSTATCDHTTCACNDHQIGQRFDNYFFGMLPIAMDYSALRDMTGRSVEPKLSGIKVKGRQSDNTSQSSACVQNSCRFWESGA</sequence>
<name>A0A2N9J7M1_FAGSY</name>
<dbReference type="InterPro" id="IPR013103">
    <property type="entry name" value="RVT_2"/>
</dbReference>
<feature type="region of interest" description="Disordered" evidence="2">
    <location>
        <begin position="457"/>
        <end position="490"/>
    </location>
</feature>
<keyword evidence="1" id="KW-0064">Aspartyl protease</keyword>
<dbReference type="InterPro" id="IPR054722">
    <property type="entry name" value="PolX-like_BBD"/>
</dbReference>
<dbReference type="InterPro" id="IPR025724">
    <property type="entry name" value="GAG-pre-integrase_dom"/>
</dbReference>
<dbReference type="AlphaFoldDB" id="A0A2N9J7M1"/>
<dbReference type="SUPFAM" id="SSF56672">
    <property type="entry name" value="DNA/RNA polymerases"/>
    <property type="match status" value="1"/>
</dbReference>
<feature type="domain" description="GAG-pre-integrase" evidence="4">
    <location>
        <begin position="315"/>
        <end position="383"/>
    </location>
</feature>
<accession>A0A2N9J7M1</accession>
<dbReference type="GO" id="GO:0003676">
    <property type="term" value="F:nucleic acid binding"/>
    <property type="evidence" value="ECO:0007669"/>
    <property type="project" value="InterPro"/>
</dbReference>
<dbReference type="GO" id="GO:0004190">
    <property type="term" value="F:aspartic-type endopeptidase activity"/>
    <property type="evidence" value="ECO:0007669"/>
    <property type="project" value="UniProtKB-KW"/>
</dbReference>
<reference evidence="6" key="1">
    <citation type="submission" date="2018-02" db="EMBL/GenBank/DDBJ databases">
        <authorList>
            <person name="Cohen D.B."/>
            <person name="Kent A.D."/>
        </authorList>
    </citation>
    <scope>NUCLEOTIDE SEQUENCE</scope>
</reference>
<proteinExistence type="predicted"/>
<dbReference type="EMBL" id="OIVN01006408">
    <property type="protein sequence ID" value="SPD32523.1"/>
    <property type="molecule type" value="Genomic_DNA"/>
</dbReference>
<dbReference type="Gene3D" id="3.30.420.10">
    <property type="entry name" value="Ribonuclease H-like superfamily/Ribonuclease H"/>
    <property type="match status" value="1"/>
</dbReference>
<evidence type="ECO:0008006" key="7">
    <source>
        <dbReference type="Google" id="ProtNLM"/>
    </source>
</evidence>
<feature type="domain" description="Reverse transcriptase Ty1/copia-type" evidence="3">
    <location>
        <begin position="578"/>
        <end position="660"/>
    </location>
</feature>
<evidence type="ECO:0000259" key="5">
    <source>
        <dbReference type="Pfam" id="PF22936"/>
    </source>
</evidence>
<dbReference type="InterPro" id="IPR043502">
    <property type="entry name" value="DNA/RNA_pol_sf"/>
</dbReference>
<evidence type="ECO:0000259" key="3">
    <source>
        <dbReference type="Pfam" id="PF07727"/>
    </source>
</evidence>
<dbReference type="SUPFAM" id="SSF53098">
    <property type="entry name" value="Ribonuclease H-like"/>
    <property type="match status" value="1"/>
</dbReference>
<dbReference type="InterPro" id="IPR036397">
    <property type="entry name" value="RNaseH_sf"/>
</dbReference>
<evidence type="ECO:0000313" key="6">
    <source>
        <dbReference type="EMBL" id="SPD32523.1"/>
    </source>
</evidence>
<keyword evidence="1" id="KW-0378">Hydrolase</keyword>
<dbReference type="Pfam" id="PF14223">
    <property type="entry name" value="Retrotran_gag_2"/>
    <property type="match status" value="1"/>
</dbReference>
<gene>
    <name evidence="6" type="ORF">FSB_LOCUS60405</name>
</gene>
<evidence type="ECO:0000259" key="4">
    <source>
        <dbReference type="Pfam" id="PF13976"/>
    </source>
</evidence>
<keyword evidence="1" id="KW-0645">Protease</keyword>
<dbReference type="Pfam" id="PF13976">
    <property type="entry name" value="gag_pre-integrs"/>
    <property type="match status" value="1"/>
</dbReference>
<dbReference type="PANTHER" id="PTHR11439">
    <property type="entry name" value="GAG-POL-RELATED RETROTRANSPOSON"/>
    <property type="match status" value="1"/>
</dbReference>
<evidence type="ECO:0000256" key="2">
    <source>
        <dbReference type="SAM" id="MobiDB-lite"/>
    </source>
</evidence>
<dbReference type="InterPro" id="IPR012337">
    <property type="entry name" value="RNaseH-like_sf"/>
</dbReference>
<evidence type="ECO:0000256" key="1">
    <source>
        <dbReference type="ARBA" id="ARBA00022750"/>
    </source>
</evidence>